<keyword evidence="3" id="KW-0677">Repeat</keyword>
<proteinExistence type="inferred from homology"/>
<evidence type="ECO:0000256" key="2">
    <source>
        <dbReference type="ARBA" id="ARBA00022614"/>
    </source>
</evidence>
<dbReference type="STRING" id="4565.A0A3B6SSX4"/>
<feature type="domain" description="Disease resistance R13L4/SHOC-2-like LRR" evidence="10">
    <location>
        <begin position="537"/>
        <end position="892"/>
    </location>
</feature>
<dbReference type="Gramene" id="TraesCS7B02G437400.1">
    <property type="protein sequence ID" value="TraesCS7B02G437400.1"/>
    <property type="gene ID" value="TraesCS7B02G437400"/>
</dbReference>
<dbReference type="GeneID" id="123158971"/>
<evidence type="ECO:0000259" key="7">
    <source>
        <dbReference type="Pfam" id="PF00931"/>
    </source>
</evidence>
<evidence type="ECO:0000256" key="5">
    <source>
        <dbReference type="ARBA" id="ARBA00022821"/>
    </source>
</evidence>
<dbReference type="Pfam" id="PF23559">
    <property type="entry name" value="WHD_DRP"/>
    <property type="match status" value="1"/>
</dbReference>
<keyword evidence="12" id="KW-1185">Reference proteome</keyword>
<dbReference type="Proteomes" id="UP000019116">
    <property type="component" value="Chromosome 7B"/>
</dbReference>
<dbReference type="GO" id="GO:0009626">
    <property type="term" value="P:plant-type hypersensitive response"/>
    <property type="evidence" value="ECO:0007669"/>
    <property type="project" value="UniProtKB-ARBA"/>
</dbReference>
<reference evidence="11" key="1">
    <citation type="submission" date="2018-08" db="EMBL/GenBank/DDBJ databases">
        <authorList>
            <person name="Rossello M."/>
        </authorList>
    </citation>
    <scope>NUCLEOTIDE SEQUENCE [LARGE SCALE GENOMIC DNA]</scope>
    <source>
        <strain evidence="11">cv. Chinese Spring</strain>
    </source>
</reference>
<dbReference type="Pfam" id="PF23598">
    <property type="entry name" value="LRR_14"/>
    <property type="match status" value="1"/>
</dbReference>
<evidence type="ECO:0000256" key="6">
    <source>
        <dbReference type="ARBA" id="ARBA00023054"/>
    </source>
</evidence>
<dbReference type="PRINTS" id="PR00364">
    <property type="entry name" value="DISEASERSIST"/>
</dbReference>
<dbReference type="OMA" id="HESATKR"/>
<dbReference type="Pfam" id="PF18052">
    <property type="entry name" value="Rx_N"/>
    <property type="match status" value="1"/>
</dbReference>
<dbReference type="SUPFAM" id="SSF52540">
    <property type="entry name" value="P-loop containing nucleoside triphosphate hydrolases"/>
    <property type="match status" value="1"/>
</dbReference>
<dbReference type="AlphaFoldDB" id="A0A3B6SSX4"/>
<dbReference type="InterPro" id="IPR044974">
    <property type="entry name" value="Disease_R_plants"/>
</dbReference>
<dbReference type="InterPro" id="IPR042197">
    <property type="entry name" value="Apaf_helical"/>
</dbReference>
<gene>
    <name evidence="11" type="primary">LOC123158971</name>
</gene>
<keyword evidence="5" id="KW-0611">Plant defense</keyword>
<dbReference type="SUPFAM" id="SSF52058">
    <property type="entry name" value="L domain-like"/>
    <property type="match status" value="1"/>
</dbReference>
<keyword evidence="6" id="KW-0175">Coiled coil</keyword>
<evidence type="ECO:0000259" key="8">
    <source>
        <dbReference type="Pfam" id="PF18052"/>
    </source>
</evidence>
<dbReference type="GO" id="GO:0002758">
    <property type="term" value="P:innate immune response-activating signaling pathway"/>
    <property type="evidence" value="ECO:0007669"/>
    <property type="project" value="UniProtKB-ARBA"/>
</dbReference>
<evidence type="ECO:0000256" key="1">
    <source>
        <dbReference type="ARBA" id="ARBA00008894"/>
    </source>
</evidence>
<dbReference type="InterPro" id="IPR041118">
    <property type="entry name" value="Rx_N"/>
</dbReference>
<keyword evidence="4" id="KW-0547">Nucleotide-binding</keyword>
<dbReference type="Gene3D" id="3.40.50.300">
    <property type="entry name" value="P-loop containing nucleotide triphosphate hydrolases"/>
    <property type="match status" value="1"/>
</dbReference>
<sequence length="896" mass="100215">MEAAVVSSVVGAVVTKLHKMIEDDSMLRVDLKKSLHDIKKEMQMMTKAIVMYGESKDHWPWILELQELAYDTEDCLDIFEEKAACEAGVPWYRRKLHQLRTVNIRTQFARELKVLKQRVLEAFGRRDRYIGSNTLSAPVELGASSKFTSYTPESELVGITKPKAELLELLGEEEKPRRVVSILGPRGIGKTTLARVVYDDTCVKSQFPCRAWVVASQHRGDKEILKEILRQVKVSSSSDADLGEDLNMHLQTNTRYLIVIDDMQTSLLDTIGSYFSSNGRIIVTTNMQSIANSCSTNGGYIYRMEALNKEDSKALLLKIVLGDVTKSPSPHFEEGSESILKKCEGLPLGIVNIANYLKEQGPEKITVASCKNMCRNLGSRMHSNDALARMKKVLIHSYDNLPSHDLKTCLLSVSIYPKDQPIKRKSLVRRWLAEGFAVKVVSCKDNDVACEHFEGLINRSIIQPVDICNSVGVKTCRLHGIMLDFIVHKSACENFITLIHNDEIITNKSSDCAVRRLSLHKPNEEGGKAVMGIDISQIRSLTIFEHTGQALVDFRKCKLLRVLDLENCKELTDCDLDSICKLLQLKYLSLRGTDVSRLPKEIAKLLHLGTLDIRGTRVNMLPKEVLNLPELTHLFGKFELSCELGRAATRGNSQSLFLGDSKLQTLAGFLIGESQTFQKILLGMKKLRKVKILAESTPNSVITELLVYSLKKKFIGANPLDSLSVDFGDHSIDFLDSLDACCALTSIKLHGNLTRLPTFITSLHGLLKLHLVSTGLDSEVLSTLQNLHLLIYLKLVEDRLEFGNGSFNVEKEGFQSLQRLCIQAQKLPQMSIAEGAMQHLYSLQLICADISGVHEDEIKHLEGLKEITLAPTVGAGTRRSWEAAVKQHRNRPVIMD</sequence>
<feature type="domain" description="NB-ARC" evidence="7">
    <location>
        <begin position="161"/>
        <end position="320"/>
    </location>
</feature>
<dbReference type="RefSeq" id="XP_044432717.1">
    <property type="nucleotide sequence ID" value="XM_044576782.1"/>
</dbReference>
<dbReference type="GO" id="GO:0043531">
    <property type="term" value="F:ADP binding"/>
    <property type="evidence" value="ECO:0007669"/>
    <property type="project" value="InterPro"/>
</dbReference>
<dbReference type="InterPro" id="IPR032675">
    <property type="entry name" value="LRR_dom_sf"/>
</dbReference>
<dbReference type="InterPro" id="IPR027417">
    <property type="entry name" value="P-loop_NTPase"/>
</dbReference>
<evidence type="ECO:0008006" key="13">
    <source>
        <dbReference type="Google" id="ProtNLM"/>
    </source>
</evidence>
<dbReference type="FunFam" id="1.10.10.10:FF:000322">
    <property type="entry name" value="Probable disease resistance protein At1g63360"/>
    <property type="match status" value="1"/>
</dbReference>
<dbReference type="InterPro" id="IPR002182">
    <property type="entry name" value="NB-ARC"/>
</dbReference>
<evidence type="ECO:0000259" key="10">
    <source>
        <dbReference type="Pfam" id="PF23598"/>
    </source>
</evidence>
<name>A0A3B6SSX4_WHEAT</name>
<keyword evidence="2" id="KW-0433">Leucine-rich repeat</keyword>
<protein>
    <recommendedName>
        <fullName evidence="13">NB-ARC domain-containing protein</fullName>
    </recommendedName>
</protein>
<evidence type="ECO:0000313" key="12">
    <source>
        <dbReference type="Proteomes" id="UP000019116"/>
    </source>
</evidence>
<accession>A0A3B6SSX4</accession>
<dbReference type="PANTHER" id="PTHR23155:SF1227">
    <property type="entry name" value="OS11G0462500 PROTEIN"/>
    <property type="match status" value="1"/>
</dbReference>
<dbReference type="InterPro" id="IPR036388">
    <property type="entry name" value="WH-like_DNA-bd_sf"/>
</dbReference>
<evidence type="ECO:0000259" key="9">
    <source>
        <dbReference type="Pfam" id="PF23559"/>
    </source>
</evidence>
<dbReference type="Pfam" id="PF00931">
    <property type="entry name" value="NB-ARC"/>
    <property type="match status" value="1"/>
</dbReference>
<dbReference type="EnsemblPlants" id="TraesCS7B02G437400.1">
    <property type="protein sequence ID" value="TraesCS7B02G437400.1"/>
    <property type="gene ID" value="TraesCS7B02G437400"/>
</dbReference>
<dbReference type="PANTHER" id="PTHR23155">
    <property type="entry name" value="DISEASE RESISTANCE PROTEIN RP"/>
    <property type="match status" value="1"/>
</dbReference>
<dbReference type="GO" id="GO:0042742">
    <property type="term" value="P:defense response to bacterium"/>
    <property type="evidence" value="ECO:0007669"/>
    <property type="project" value="UniProtKB-ARBA"/>
</dbReference>
<evidence type="ECO:0000313" key="11">
    <source>
        <dbReference type="EnsemblPlants" id="TraesCS7B02G437400.1"/>
    </source>
</evidence>
<dbReference type="Gene3D" id="1.20.5.4130">
    <property type="match status" value="1"/>
</dbReference>
<evidence type="ECO:0000256" key="4">
    <source>
        <dbReference type="ARBA" id="ARBA00022741"/>
    </source>
</evidence>
<dbReference type="InterPro" id="IPR055414">
    <property type="entry name" value="LRR_R13L4/SHOC2-like"/>
</dbReference>
<reference evidence="11" key="2">
    <citation type="submission" date="2018-10" db="UniProtKB">
        <authorList>
            <consortium name="EnsemblPlants"/>
        </authorList>
    </citation>
    <scope>IDENTIFICATION</scope>
</reference>
<organism evidence="11">
    <name type="scientific">Triticum aestivum</name>
    <name type="common">Wheat</name>
    <dbReference type="NCBI Taxonomy" id="4565"/>
    <lineage>
        <taxon>Eukaryota</taxon>
        <taxon>Viridiplantae</taxon>
        <taxon>Streptophyta</taxon>
        <taxon>Embryophyta</taxon>
        <taxon>Tracheophyta</taxon>
        <taxon>Spermatophyta</taxon>
        <taxon>Magnoliopsida</taxon>
        <taxon>Liliopsida</taxon>
        <taxon>Poales</taxon>
        <taxon>Poaceae</taxon>
        <taxon>BOP clade</taxon>
        <taxon>Pooideae</taxon>
        <taxon>Triticodae</taxon>
        <taxon>Triticeae</taxon>
        <taxon>Triticinae</taxon>
        <taxon>Triticum</taxon>
    </lineage>
</organism>
<evidence type="ECO:0000256" key="3">
    <source>
        <dbReference type="ARBA" id="ARBA00022737"/>
    </source>
</evidence>
<feature type="domain" description="Disease resistance N-terminal" evidence="8">
    <location>
        <begin position="9"/>
        <end position="87"/>
    </location>
</feature>
<dbReference type="Gene3D" id="1.10.10.10">
    <property type="entry name" value="Winged helix-like DNA-binding domain superfamily/Winged helix DNA-binding domain"/>
    <property type="match status" value="1"/>
</dbReference>
<dbReference type="InterPro" id="IPR058922">
    <property type="entry name" value="WHD_DRP"/>
</dbReference>
<dbReference type="SMR" id="A0A3B6SSX4"/>
<dbReference type="Gene3D" id="1.10.8.430">
    <property type="entry name" value="Helical domain of apoptotic protease-activating factors"/>
    <property type="match status" value="1"/>
</dbReference>
<dbReference type="KEGG" id="taes:123158971"/>
<comment type="similarity">
    <text evidence="1">Belongs to the disease resistance NB-LRR family.</text>
</comment>
<dbReference type="Gramene" id="TraesCS7B03G1184600.1">
    <property type="protein sequence ID" value="TraesCS7B03G1184600.1.CDS"/>
    <property type="gene ID" value="TraesCS7B03G1184600"/>
</dbReference>
<dbReference type="Gene3D" id="3.80.10.10">
    <property type="entry name" value="Ribonuclease Inhibitor"/>
    <property type="match status" value="1"/>
</dbReference>
<feature type="domain" description="Disease resistance protein winged helix" evidence="9">
    <location>
        <begin position="415"/>
        <end position="486"/>
    </location>
</feature>